<comment type="caution">
    <text evidence="1">The sequence shown here is derived from an EMBL/GenBank/DDBJ whole genome shotgun (WGS) entry which is preliminary data.</text>
</comment>
<organism evidence="1 2">
    <name type="scientific">Vallitalea maricola</name>
    <dbReference type="NCBI Taxonomy" id="3074433"/>
    <lineage>
        <taxon>Bacteria</taxon>
        <taxon>Bacillati</taxon>
        <taxon>Bacillota</taxon>
        <taxon>Clostridia</taxon>
        <taxon>Lachnospirales</taxon>
        <taxon>Vallitaleaceae</taxon>
        <taxon>Vallitalea</taxon>
    </lineage>
</organism>
<evidence type="ECO:0000313" key="2">
    <source>
        <dbReference type="Proteomes" id="UP001374599"/>
    </source>
</evidence>
<evidence type="ECO:0000313" key="1">
    <source>
        <dbReference type="EMBL" id="GMQ63607.1"/>
    </source>
</evidence>
<dbReference type="EMBL" id="BTPU01000047">
    <property type="protein sequence ID" value="GMQ63607.1"/>
    <property type="molecule type" value="Genomic_DNA"/>
</dbReference>
<gene>
    <name evidence="1" type="primary">argB</name>
    <name evidence="1" type="ORF">AN2V17_28410</name>
</gene>
<accession>A0ACB5ULV1</accession>
<proteinExistence type="predicted"/>
<keyword evidence="1" id="KW-0808">Transferase</keyword>
<dbReference type="Proteomes" id="UP001374599">
    <property type="component" value="Unassembled WGS sequence"/>
</dbReference>
<reference evidence="1" key="1">
    <citation type="submission" date="2023-09" db="EMBL/GenBank/DDBJ databases">
        <title>Vallitalea sediminicola and Vallitalea maricola sp. nov., anaerobic bacteria isolated from marine sediment.</title>
        <authorList>
            <person name="Hirano S."/>
            <person name="Maeda A."/>
            <person name="Terahara T."/>
            <person name="Mori K."/>
            <person name="Hamada M."/>
            <person name="Matsumoto R."/>
            <person name="Kobayashi T."/>
        </authorList>
    </citation>
    <scope>NUCLEOTIDE SEQUENCE</scope>
    <source>
        <strain evidence="1">AN17-2</strain>
    </source>
</reference>
<name>A0ACB5ULV1_9FIRM</name>
<protein>
    <submittedName>
        <fullName evidence="1">Acetylglutamate kinase</fullName>
    </submittedName>
</protein>
<keyword evidence="1" id="KW-0418">Kinase</keyword>
<keyword evidence="2" id="KW-1185">Reference proteome</keyword>
<sequence>MKKYIQRAKVLVEALPYIKKFNGDIVVIKYGGSAMVDESIKMSVIQDIVLMKLVGLKPVIVHGGGKEISGMLNKIGKESKFINGLRVTDEETVQVAEMVLSGKVNKDIVQLIENHDIGAVGISGKDGKTLKVTKKEVEDYDVGYVGEITKVNTGLIETLLENEYIPVIAPIGTDDNGDTYNINADYAASSIAGALKAEKLIFLTDVEGILRDVNDSGSLISQIDVKEVPEYIEQGIISGGMIPKAECCASGIYKGVKSVHILDGRVEHSLLLEIFTKSGVGTMFFSNRKVL</sequence>